<proteinExistence type="predicted"/>
<sequence length="205" mass="22517">MRKGALIGLDPFNPVASVTVFQFNPEKLTRTLGPQTSGTAGSIFETERLKGPPEETIKFDLKFDAADDLDIGDGITESLGLYPQLSALEMLVYPKSALVITNTVLLATGTIEVIPPTGPLTLFVWGPQRILPVQIKEFTIEEQKFDSNLNPIEAKATLALRVLSYNDLSLTHPGYWIFLLHQIAKEVFATIGSIGNVDNLDELFE</sequence>
<dbReference type="RefSeq" id="WP_240566819.1">
    <property type="nucleotide sequence ID" value="NZ_JAKVPY010000002.1"/>
</dbReference>
<keyword evidence="2" id="KW-1185">Reference proteome</keyword>
<reference evidence="1 2" key="1">
    <citation type="submission" date="2022-02" db="EMBL/GenBank/DDBJ databases">
        <title>Halomonas fukangensis sp. nov., a halophilic bacterium isolated from a bulk soil of Kalidium foliatum at Fukang.</title>
        <authorList>
            <person name="Huang Y."/>
        </authorList>
    </citation>
    <scope>NUCLEOTIDE SEQUENCE [LARGE SCALE GENOMIC DNA]</scope>
    <source>
        <strain evidence="1 2">EGI 63088</strain>
    </source>
</reference>
<evidence type="ECO:0000313" key="1">
    <source>
        <dbReference type="EMBL" id="MCH4561924.1"/>
    </source>
</evidence>
<name>A0ABS9RQ03_9GAMM</name>
<organism evidence="1 2">
    <name type="scientific">Halomonas flagellata</name>
    <dbReference type="NCBI Taxonomy" id="2920385"/>
    <lineage>
        <taxon>Bacteria</taxon>
        <taxon>Pseudomonadati</taxon>
        <taxon>Pseudomonadota</taxon>
        <taxon>Gammaproteobacteria</taxon>
        <taxon>Oceanospirillales</taxon>
        <taxon>Halomonadaceae</taxon>
        <taxon>Halomonas</taxon>
    </lineage>
</organism>
<comment type="caution">
    <text evidence="1">The sequence shown here is derived from an EMBL/GenBank/DDBJ whole genome shotgun (WGS) entry which is preliminary data.</text>
</comment>
<dbReference type="EMBL" id="JAKVPY010000002">
    <property type="protein sequence ID" value="MCH4561924.1"/>
    <property type="molecule type" value="Genomic_DNA"/>
</dbReference>
<gene>
    <name evidence="1" type="ORF">MKP05_02125</name>
</gene>
<protein>
    <submittedName>
        <fullName evidence="1">Uncharacterized protein</fullName>
    </submittedName>
</protein>
<accession>A0ABS9RQ03</accession>
<dbReference type="Proteomes" id="UP001202117">
    <property type="component" value="Unassembled WGS sequence"/>
</dbReference>
<evidence type="ECO:0000313" key="2">
    <source>
        <dbReference type="Proteomes" id="UP001202117"/>
    </source>
</evidence>